<dbReference type="RefSeq" id="XP_062792022.1">
    <property type="nucleotide sequence ID" value="XM_062935971.1"/>
</dbReference>
<keyword evidence="1" id="KW-0433">Leucine-rich repeat</keyword>
<evidence type="ECO:0000256" key="1">
    <source>
        <dbReference type="ARBA" id="ARBA00022614"/>
    </source>
</evidence>
<feature type="compositionally biased region" description="Polar residues" evidence="3">
    <location>
        <begin position="1268"/>
        <end position="1278"/>
    </location>
</feature>
<dbReference type="PROSITE" id="PS51450">
    <property type="entry name" value="LRR"/>
    <property type="match status" value="1"/>
</dbReference>
<feature type="region of interest" description="Disordered" evidence="3">
    <location>
        <begin position="331"/>
        <end position="365"/>
    </location>
</feature>
<dbReference type="InterPro" id="IPR001611">
    <property type="entry name" value="Leu-rich_rpt"/>
</dbReference>
<dbReference type="InterPro" id="IPR019487">
    <property type="entry name" value="RAM_signalling_pathway_SOG2"/>
</dbReference>
<organism evidence="5 6">
    <name type="scientific">Kwoniella shivajii</name>
    <dbReference type="NCBI Taxonomy" id="564305"/>
    <lineage>
        <taxon>Eukaryota</taxon>
        <taxon>Fungi</taxon>
        <taxon>Dikarya</taxon>
        <taxon>Basidiomycota</taxon>
        <taxon>Agaricomycotina</taxon>
        <taxon>Tremellomycetes</taxon>
        <taxon>Tremellales</taxon>
        <taxon>Cryptococcaceae</taxon>
        <taxon>Kwoniella</taxon>
    </lineage>
</organism>
<dbReference type="SUPFAM" id="SSF52058">
    <property type="entry name" value="L domain-like"/>
    <property type="match status" value="1"/>
</dbReference>
<feature type="region of interest" description="Disordered" evidence="3">
    <location>
        <begin position="952"/>
        <end position="1049"/>
    </location>
</feature>
<sequence length="1343" mass="145318">MSLPLPSFPNHSSPALSSSHSSSTMTPTPSTYQQQNNLRVNTDFHNSTNSRLRSNSALSPRPTPDSLSPINTNLGGGSGMHGSSRSLGSSLNDYTSSTGKGDGISVSQLSSVLDEEDKNDVILAIRGLRGGGSSPSPSTSRTPSHNGKIRNGAINSPVSSGANQNGNGPPPTEEFILNKINDIAQNSKDEGDTLDISRQNMNKISDKMVDLFIRGVGKNKRGVWRLALSYNGLTNDSIADSFSSLSRLRYLNLKGNYLTEFPKPITEIASLEILDLSKNKISGFPEQPGRLNKLKVLSLTNNKIYTLPGYMVDFTSLKVFKVDQNPVEWPPKEVLGPLAESADPSRSKNTEASSMNGGKDRKDEDLRPWIENMKSWMRQRAVESERLLQQAEDMNRVIDDEPLSATSMTTSVSARSFDSQMGSPKVTFPAQETVKRAALTYQYDNAQPHTPTRPYIAGRDRSATLSDDALARSFSPGPSQYSPYRPRHNREQSSSSFTSPPSASTESSAHSRMPSGSLPHPPVLPTGQGHSRGASYTTTQRLSGNLTVKKSLPDLRQSHAQIIQDRRNEGQSTEENRPLGLGIAAPGVPKFQLPGRGWAGDMMRSPTDGPTLSGHERSRVMNRKGSIEMIRRTSGDMSAQVAEKRNSQDGPQIDESKNSYFRRLSTLPVSTISKTIPAALLKFIDAVRGILYALSQLHSALRQYLVFAVNERIASVFSRVMEPAGNYMNNLINALDRFDSMSRRNTPPVHAIRSVIEAAKESVAVFAKVMAVLRMQIPALKSNDVRYTRTLLTMIYGSMAEVACSWRNMAPLLVEIRPLLVIDVGGLAMRSLGGVKMAPTASLSGRTPISPIIERRESQSPASVSKSTVGGSPLVPQVEESPAPASTNAASLRTMGRTRRQAGSFSSLDVEKGMLMGSPGGTKAAELATDQLSTPGSYLRHRPSESATIVLDQQAEESEDEIEAPPPPPFPVSTTSPNGTPFTVPGTPPDVMPSHHPIAMVPTHSRQGNHHPSSSSGSSHALSFATGNPPPPTRKLSVDVRPPTPSSASVFDEDLLDVIETATDIAFTCWLKLAEDVGASSPPFSNGPTIHQKSGSQSSILSNAESARLGHHPFTPIDNPRRPPTISLKHHSELLHLLSIAEQTTAGLRESLMGLRANPTTYTTTTLSDDAQAFIKTVVQVSVLVKTISATHNFPMNVRQACSRLTQSTRECAILIQVSSLRPTSSTPSGITMGIPMSANNTNSRPLSPMYPSSRSQEDLGIIPHSAGYNNSTMSTPWDPNHNQREGLRGLQLPSRQMALGRNRSANPVPPINGNTNNTTMQNQNQNRYGDHPRSAQPSQVAF</sequence>
<dbReference type="EMBL" id="CP141885">
    <property type="protein sequence ID" value="WRT67282.1"/>
    <property type="molecule type" value="Genomic_DNA"/>
</dbReference>
<gene>
    <name evidence="5" type="ORF">IL334_004249</name>
</gene>
<dbReference type="InterPro" id="IPR055414">
    <property type="entry name" value="LRR_R13L4/SHOC2-like"/>
</dbReference>
<feature type="compositionally biased region" description="Low complexity" evidence="3">
    <location>
        <begin position="1010"/>
        <end position="1023"/>
    </location>
</feature>
<dbReference type="Gene3D" id="3.80.10.10">
    <property type="entry name" value="Ribonuclease Inhibitor"/>
    <property type="match status" value="1"/>
</dbReference>
<feature type="compositionally biased region" description="Low complexity" evidence="3">
    <location>
        <begin position="81"/>
        <end position="91"/>
    </location>
</feature>
<feature type="region of interest" description="Disordered" evidence="3">
    <location>
        <begin position="127"/>
        <end position="174"/>
    </location>
</feature>
<keyword evidence="2" id="KW-0677">Repeat</keyword>
<feature type="compositionally biased region" description="Polar residues" evidence="3">
    <location>
        <begin position="1238"/>
        <end position="1255"/>
    </location>
</feature>
<feature type="compositionally biased region" description="Polar residues" evidence="3">
    <location>
        <begin position="32"/>
        <end position="58"/>
    </location>
</feature>
<dbReference type="Proteomes" id="UP001329825">
    <property type="component" value="Chromosome 5"/>
</dbReference>
<feature type="compositionally biased region" description="Polar residues" evidence="3">
    <location>
        <begin position="859"/>
        <end position="870"/>
    </location>
</feature>
<dbReference type="PANTHER" id="PTHR48051:SF46">
    <property type="entry name" value="LEUCINE RICH REPEAT-CONTAINING DOMAIN PROTEIN"/>
    <property type="match status" value="1"/>
</dbReference>
<feature type="compositionally biased region" description="Polar residues" evidence="3">
    <location>
        <begin position="92"/>
        <end position="101"/>
    </location>
</feature>
<evidence type="ECO:0000313" key="6">
    <source>
        <dbReference type="Proteomes" id="UP001329825"/>
    </source>
</evidence>
<protein>
    <recommendedName>
        <fullName evidence="4">Disease resistance R13L4/SHOC-2-like LRR domain-containing protein</fullName>
    </recommendedName>
</protein>
<evidence type="ECO:0000256" key="2">
    <source>
        <dbReference type="ARBA" id="ARBA00022737"/>
    </source>
</evidence>
<accession>A0ABZ1CZT9</accession>
<feature type="compositionally biased region" description="Polar residues" evidence="3">
    <location>
        <begin position="534"/>
        <end position="548"/>
    </location>
</feature>
<dbReference type="InterPro" id="IPR032675">
    <property type="entry name" value="LRR_dom_sf"/>
</dbReference>
<reference evidence="5 6" key="1">
    <citation type="submission" date="2024-01" db="EMBL/GenBank/DDBJ databases">
        <title>Comparative genomics of Cryptococcus and Kwoniella reveals pathogenesis evolution and contrasting modes of karyotype evolution via chromosome fusion or intercentromeric recombination.</title>
        <authorList>
            <person name="Coelho M.A."/>
            <person name="David-Palma M."/>
            <person name="Shea T."/>
            <person name="Bowers K."/>
            <person name="McGinley-Smith S."/>
            <person name="Mohammad A.W."/>
            <person name="Gnirke A."/>
            <person name="Yurkov A.M."/>
            <person name="Nowrousian M."/>
            <person name="Sun S."/>
            <person name="Cuomo C.A."/>
            <person name="Heitman J."/>
        </authorList>
    </citation>
    <scope>NUCLEOTIDE SEQUENCE [LARGE SCALE GENOMIC DNA]</scope>
    <source>
        <strain evidence="5">CBS 11374</strain>
    </source>
</reference>
<feature type="compositionally biased region" description="Acidic residues" evidence="3">
    <location>
        <begin position="954"/>
        <end position="963"/>
    </location>
</feature>
<evidence type="ECO:0000313" key="5">
    <source>
        <dbReference type="EMBL" id="WRT67282.1"/>
    </source>
</evidence>
<feature type="region of interest" description="Disordered" evidence="3">
    <location>
        <begin position="1302"/>
        <end position="1343"/>
    </location>
</feature>
<dbReference type="Pfam" id="PF23598">
    <property type="entry name" value="LRR_14"/>
    <property type="match status" value="1"/>
</dbReference>
<evidence type="ECO:0000256" key="3">
    <source>
        <dbReference type="SAM" id="MobiDB-lite"/>
    </source>
</evidence>
<dbReference type="InterPro" id="IPR050216">
    <property type="entry name" value="LRR_domain-containing"/>
</dbReference>
<feature type="compositionally biased region" description="Polar residues" evidence="3">
    <location>
        <begin position="153"/>
        <end position="167"/>
    </location>
</feature>
<feature type="compositionally biased region" description="Low complexity" evidence="3">
    <location>
        <begin position="134"/>
        <end position="144"/>
    </location>
</feature>
<dbReference type="Pfam" id="PF10428">
    <property type="entry name" value="SOG2"/>
    <property type="match status" value="1"/>
</dbReference>
<name>A0ABZ1CZT9_9TREE</name>
<feature type="region of interest" description="Disordered" evidence="3">
    <location>
        <begin position="1225"/>
        <end position="1287"/>
    </location>
</feature>
<feature type="region of interest" description="Disordered" evidence="3">
    <location>
        <begin position="846"/>
        <end position="922"/>
    </location>
</feature>
<feature type="region of interest" description="Disordered" evidence="3">
    <location>
        <begin position="1"/>
        <end position="101"/>
    </location>
</feature>
<dbReference type="PANTHER" id="PTHR48051">
    <property type="match status" value="1"/>
</dbReference>
<dbReference type="GeneID" id="87956380"/>
<feature type="compositionally biased region" description="Low complexity" evidence="3">
    <location>
        <begin position="1313"/>
        <end position="1327"/>
    </location>
</feature>
<feature type="region of interest" description="Disordered" evidence="3">
    <location>
        <begin position="470"/>
        <end position="553"/>
    </location>
</feature>
<proteinExistence type="predicted"/>
<feature type="domain" description="Disease resistance R13L4/SHOC-2-like LRR" evidence="4">
    <location>
        <begin position="229"/>
        <end position="321"/>
    </location>
</feature>
<evidence type="ECO:0000259" key="4">
    <source>
        <dbReference type="Pfam" id="PF23598"/>
    </source>
</evidence>
<feature type="compositionally biased region" description="Polar residues" evidence="3">
    <location>
        <begin position="972"/>
        <end position="981"/>
    </location>
</feature>
<keyword evidence="6" id="KW-1185">Reference proteome</keyword>
<feature type="compositionally biased region" description="Low complexity" evidence="3">
    <location>
        <begin position="493"/>
        <end position="511"/>
    </location>
</feature>
<feature type="compositionally biased region" description="Low complexity" evidence="3">
    <location>
        <begin position="8"/>
        <end position="31"/>
    </location>
</feature>